<evidence type="ECO:0000313" key="2">
    <source>
        <dbReference type="Proteomes" id="UP000008710"/>
    </source>
</evidence>
<gene>
    <name evidence="1" type="ordered locus">RHA1_ro11222</name>
</gene>
<dbReference type="Proteomes" id="UP000008710">
    <property type="component" value="Plasmid pRHL3"/>
</dbReference>
<accession>Q0RV17</accession>
<evidence type="ECO:0000313" key="1">
    <source>
        <dbReference type="EMBL" id="ABH00869.1"/>
    </source>
</evidence>
<geneLocation type="plasmid" evidence="1 2">
    <name>pRHL3</name>
</geneLocation>
<sequence>MVGAQRFPQLPPRFVHCGSGRIGQVLGLRREVTVVATFGWVTVRWRVQQGQIRRSVGVDPIRARAGRSGLSNLPYPIHRDTFDEAGLPDHSCEGAFGFEAPREGFDGSTGLPAHFEVLPPRYLTSSTS</sequence>
<dbReference type="EMBL" id="CP000434">
    <property type="protein sequence ID" value="ABH00869.1"/>
    <property type="molecule type" value="Genomic_DNA"/>
</dbReference>
<keyword evidence="1" id="KW-0614">Plasmid</keyword>
<dbReference type="AlphaFoldDB" id="Q0RV17"/>
<dbReference type="HOGENOM" id="CLU_1957852_0_0_11"/>
<reference evidence="2" key="1">
    <citation type="journal article" date="2006" name="Proc. Natl. Acad. Sci. U.S.A.">
        <title>The complete genome of Rhodococcus sp. RHA1 provides insights into a catabolic powerhouse.</title>
        <authorList>
            <person name="McLeod M.P."/>
            <person name="Warren R.L."/>
            <person name="Hsiao W.W.L."/>
            <person name="Araki N."/>
            <person name="Myhre M."/>
            <person name="Fernandes C."/>
            <person name="Miyazawa D."/>
            <person name="Wong W."/>
            <person name="Lillquist A.L."/>
            <person name="Wang D."/>
            <person name="Dosanjh M."/>
            <person name="Hara H."/>
            <person name="Petrescu A."/>
            <person name="Morin R.D."/>
            <person name="Yang G."/>
            <person name="Stott J.M."/>
            <person name="Schein J.E."/>
            <person name="Shin H."/>
            <person name="Smailus D."/>
            <person name="Siddiqui A.S."/>
            <person name="Marra M.A."/>
            <person name="Jones S.J.M."/>
            <person name="Holt R."/>
            <person name="Brinkman F.S.L."/>
            <person name="Miyauchi K."/>
            <person name="Fukuda M."/>
            <person name="Davies J.E."/>
            <person name="Mohn W.W."/>
            <person name="Eltis L.D."/>
        </authorList>
    </citation>
    <scope>NUCLEOTIDE SEQUENCE [LARGE SCALE GENOMIC DNA]</scope>
    <source>
        <strain evidence="2">RHA1</strain>
    </source>
</reference>
<proteinExistence type="predicted"/>
<name>Q0RV17_RHOJR</name>
<organism evidence="1 2">
    <name type="scientific">Rhodococcus jostii (strain RHA1)</name>
    <dbReference type="NCBI Taxonomy" id="101510"/>
    <lineage>
        <taxon>Bacteria</taxon>
        <taxon>Bacillati</taxon>
        <taxon>Actinomycetota</taxon>
        <taxon>Actinomycetes</taxon>
        <taxon>Mycobacteriales</taxon>
        <taxon>Nocardiaceae</taxon>
        <taxon>Rhodococcus</taxon>
    </lineage>
</organism>
<dbReference type="KEGG" id="rha:RHA1_ro11222"/>
<protein>
    <submittedName>
        <fullName evidence="1">Uncharacterized protein</fullName>
    </submittedName>
</protein>